<dbReference type="Proteomes" id="UP000824633">
    <property type="component" value="Chromosome"/>
</dbReference>
<organism evidence="1 2">
    <name type="scientific">Clostridium gelidum</name>
    <dbReference type="NCBI Taxonomy" id="704125"/>
    <lineage>
        <taxon>Bacteria</taxon>
        <taxon>Bacillati</taxon>
        <taxon>Bacillota</taxon>
        <taxon>Clostridia</taxon>
        <taxon>Eubacteriales</taxon>
        <taxon>Clostridiaceae</taxon>
        <taxon>Clostridium</taxon>
    </lineage>
</organism>
<dbReference type="RefSeq" id="WP_224034418.1">
    <property type="nucleotide sequence ID" value="NZ_AP024849.1"/>
</dbReference>
<keyword evidence="2" id="KW-1185">Reference proteome</keyword>
<sequence length="347" mass="40530">MKKIDKELIEWAINKIETEFNGDISLLLGRKGACKVPEDGDDMAFDFFIPTCDHGYSLARTFIIDDMGYDLFPMSWERVAGLATLNEGIAFCLADSEILYARSDTDRERFELLRKTMFNNLKDKDFLYMKSLEKINSAMDIYKIMLFEKILSNVRKAAGGIIEYLSQSLAIINGTYINRDYGYSERMEQIKRFPSIPANFLKNYEEILRATDIDNIFKAVHNLIEETREFFEQFMPERNLKGYNYDELAGWYEEARYTFRRIAYACKNNKSIECFHLGYYLQVEFDILTEEAGLDKMDLLGSYDVKDLSVFGKRAKDIEEYILSEIKKHGAVLIKYDNLDEFLKKQG</sequence>
<evidence type="ECO:0000313" key="1">
    <source>
        <dbReference type="EMBL" id="BCZ48131.1"/>
    </source>
</evidence>
<name>A0ABM7T822_9CLOT</name>
<evidence type="ECO:0000313" key="2">
    <source>
        <dbReference type="Proteomes" id="UP000824633"/>
    </source>
</evidence>
<proteinExistence type="predicted"/>
<accession>A0ABM7T822</accession>
<dbReference type="EMBL" id="AP024849">
    <property type="protein sequence ID" value="BCZ48131.1"/>
    <property type="molecule type" value="Genomic_DNA"/>
</dbReference>
<gene>
    <name evidence="1" type="ORF">psyc5s11_41980</name>
</gene>
<reference evidence="2" key="1">
    <citation type="submission" date="2021-07" db="EMBL/GenBank/DDBJ databases">
        <title>Complete genome sequencing of a Clostridium isolate.</title>
        <authorList>
            <person name="Ueki A."/>
            <person name="Tonouchi A."/>
        </authorList>
    </citation>
    <scope>NUCLEOTIDE SEQUENCE [LARGE SCALE GENOMIC DNA]</scope>
    <source>
        <strain evidence="2">C5S11</strain>
    </source>
</reference>
<evidence type="ECO:0008006" key="3">
    <source>
        <dbReference type="Google" id="ProtNLM"/>
    </source>
</evidence>
<protein>
    <recommendedName>
        <fullName evidence="3">Nucleotidyltransferase</fullName>
    </recommendedName>
</protein>